<proteinExistence type="predicted"/>
<dbReference type="InterPro" id="IPR012334">
    <property type="entry name" value="Pectin_lyas_fold"/>
</dbReference>
<name>A0ABS5JW46_9BACT</name>
<accession>A0ABS5JW46</accession>
<comment type="caution">
    <text evidence="1">The sequence shown here is derived from an EMBL/GenBank/DDBJ whole genome shotgun (WGS) entry which is preliminary data.</text>
</comment>
<sequence>MRRFGLLVLGLIYLTLSHRVLGQESWFVAVEGKSSGTGKINDPIDLVSALASGSTPMKAGDTLFIRGGVYEGVNFGVEFNGTEQKVCVVKPYNNEKVIIKGVPSDEKSGLAVFRNNGKFVHVYDLIITCAPQVRISREQASSPTDIPTIAGTVITDEGGKMINCIIHNASSTALNSPTTAVNAEYYGNIAFNNGWQEISNEGTRYFGHGHSLYFQNASGSRKLIESNILFKTYGYGVQFYSAGGSATEGSDILENIIFMSGTLTNEDGINGKYNFLIDSDRETVLENNHSYHKDVGTHFFVGYNSDGISVEINGNYLMNGNKGMFYNRFQNIKARNNTVVMPNRMTTGYGYSIAALNDPVSLPTGNYDIDYSTYYSDGAHFEGIGDFSKWQELKKVDNNGIYTSVTDFKSVPNKVKVIPNRYEAKRAHIVIYNHQLLSTVAVDVSNILSNGDPYWLYDVEDMRQPIQQGTYTGGSLQIATNQSTVFPVIGTEVYTEAAHSGDDFGAFLLIGREVNVPVDGMCNISIDSVEPESCYEELRVNYTLEGECNEDVRAVILNEENMEVISVGNYQSGAAINVPQLCLECEEGNYQVRLESDGAQASESFVYKPLSIRDCDPVPTTDKFAVHYYSPVEDEIKLQLKTKADGQVVMDSLLQAKKEENTDSIDIRGLEVGLYELILQYGERITSDTIEKIEAPLELEIINCTPEETYNFYELTYVSPQKVEVELSIVNEQGSDTLYTEVLRGAIGETITYEGNLTGFDPNQYRLILTDRITSDECLVSKLRPLEIIEFTPEETEDIVGITYYSPSVGNVDIIVKDADGLVEGTFTDASVIGEENRVDISLGSYDEGIYTVVFQEKDTEDSCKVIKLKTEPIRILAYSPNPTEDIVSISYYCPKVTNVDIVIKNANGIILDEYTEAAVEGDANRIDVSLGSYEAGNYAIILSEENSSDSCIVMKNDRLPISILDYSPNPTEDIVAITYYSPIVTEVSITVANANG</sequence>
<feature type="non-terminal residue" evidence="1">
    <location>
        <position position="997"/>
    </location>
</feature>
<organism evidence="1 2">
    <name type="scientific">Carboxylicivirga linearis</name>
    <dbReference type="NCBI Taxonomy" id="1628157"/>
    <lineage>
        <taxon>Bacteria</taxon>
        <taxon>Pseudomonadati</taxon>
        <taxon>Bacteroidota</taxon>
        <taxon>Bacteroidia</taxon>
        <taxon>Marinilabiliales</taxon>
        <taxon>Marinilabiliaceae</taxon>
        <taxon>Carboxylicivirga</taxon>
    </lineage>
</organism>
<dbReference type="Proteomes" id="UP000708576">
    <property type="component" value="Unassembled WGS sequence"/>
</dbReference>
<dbReference type="SUPFAM" id="SSF51126">
    <property type="entry name" value="Pectin lyase-like"/>
    <property type="match status" value="1"/>
</dbReference>
<gene>
    <name evidence="1" type="ORF">KEM10_12270</name>
</gene>
<dbReference type="Gene3D" id="2.160.20.10">
    <property type="entry name" value="Single-stranded right-handed beta-helix, Pectin lyase-like"/>
    <property type="match status" value="1"/>
</dbReference>
<evidence type="ECO:0000313" key="2">
    <source>
        <dbReference type="Proteomes" id="UP000708576"/>
    </source>
</evidence>
<dbReference type="EMBL" id="JAGUCO010000008">
    <property type="protein sequence ID" value="MBS2099058.1"/>
    <property type="molecule type" value="Genomic_DNA"/>
</dbReference>
<dbReference type="InterPro" id="IPR011050">
    <property type="entry name" value="Pectin_lyase_fold/virulence"/>
</dbReference>
<keyword evidence="2" id="KW-1185">Reference proteome</keyword>
<protein>
    <submittedName>
        <fullName evidence="1">Uncharacterized protein</fullName>
    </submittedName>
</protein>
<dbReference type="RefSeq" id="WP_212216304.1">
    <property type="nucleotide sequence ID" value="NZ_JAGUCO010000008.1"/>
</dbReference>
<evidence type="ECO:0000313" key="1">
    <source>
        <dbReference type="EMBL" id="MBS2099058.1"/>
    </source>
</evidence>
<reference evidence="1 2" key="1">
    <citation type="journal article" date="2015" name="Int. J. Syst. Evol. Microbiol.">
        <title>Carboxylicivirga linearis sp. nov., isolated from a sea cucumber culture pond.</title>
        <authorList>
            <person name="Wang F.Q."/>
            <person name="Zhou Y.X."/>
            <person name="Lin X.Z."/>
            <person name="Chen G.J."/>
            <person name="Du Z.J."/>
        </authorList>
    </citation>
    <scope>NUCLEOTIDE SEQUENCE [LARGE SCALE GENOMIC DNA]</scope>
    <source>
        <strain evidence="1 2">FB218</strain>
    </source>
</reference>